<sequence length="187" mass="19537">MNNTMTRIIATSITAIAALTLVGGCTSSADQQILNKLDSMQQEIDDLKNSQTGGSSGTTGSTDGSGSSNDSSSGTGSSDTQSSTNTDDFEATITDLEQQAASAVETAGNVSVPSNLADRPKAYIDAKAPLEQIELQVDSVEDQIEAAVRSGAIDRQTYFTLDTRLDAIDDSLDRASDSLELRMGVDD</sequence>
<evidence type="ECO:0000256" key="2">
    <source>
        <dbReference type="SAM" id="SignalP"/>
    </source>
</evidence>
<feature type="signal peptide" evidence="2">
    <location>
        <begin position="1"/>
        <end position="17"/>
    </location>
</feature>
<gene>
    <name evidence="3" type="ORF">BEUL_0816</name>
</gene>
<feature type="region of interest" description="Disordered" evidence="1">
    <location>
        <begin position="46"/>
        <end position="91"/>
    </location>
</feature>
<comment type="caution">
    <text evidence="3">The sequence shown here is derived from an EMBL/GenBank/DDBJ whole genome shotgun (WGS) entry which is preliminary data.</text>
</comment>
<reference evidence="3 4" key="1">
    <citation type="journal article" date="2017" name="BMC Genomics">
        <title>Comparative genomic and phylogenomic analyses of the Bifidobacteriaceae family.</title>
        <authorList>
            <person name="Lugli G.A."/>
            <person name="Milani C."/>
            <person name="Turroni F."/>
            <person name="Duranti S."/>
            <person name="Mancabelli L."/>
            <person name="Mangifesta M."/>
            <person name="Ferrario C."/>
            <person name="Modesto M."/>
            <person name="Mattarelli P."/>
            <person name="Jiri K."/>
            <person name="van Sinderen D."/>
            <person name="Ventura M."/>
        </authorList>
    </citation>
    <scope>NUCLEOTIDE SEQUENCE [LARGE SCALE GENOMIC DNA]</scope>
    <source>
        <strain evidence="3 4">DSM 100216</strain>
    </source>
</reference>
<organism evidence="3 4">
    <name type="scientific">Bifidobacterium eulemuris</name>
    <dbReference type="NCBI Taxonomy" id="1765219"/>
    <lineage>
        <taxon>Bacteria</taxon>
        <taxon>Bacillati</taxon>
        <taxon>Actinomycetota</taxon>
        <taxon>Actinomycetes</taxon>
        <taxon>Bifidobacteriales</taxon>
        <taxon>Bifidobacteriaceae</taxon>
        <taxon>Bifidobacterium</taxon>
    </lineage>
</organism>
<feature type="compositionally biased region" description="Low complexity" evidence="1">
    <location>
        <begin position="50"/>
        <end position="86"/>
    </location>
</feature>
<evidence type="ECO:0000256" key="1">
    <source>
        <dbReference type="SAM" id="MobiDB-lite"/>
    </source>
</evidence>
<evidence type="ECO:0000313" key="4">
    <source>
        <dbReference type="Proteomes" id="UP000216057"/>
    </source>
</evidence>
<proteinExistence type="predicted"/>
<protein>
    <recommendedName>
        <fullName evidence="5">Lipoprotein</fullName>
    </recommendedName>
</protein>
<keyword evidence="2" id="KW-0732">Signal</keyword>
<accession>A0A261GDC2</accession>
<feature type="chain" id="PRO_5039397990" description="Lipoprotein" evidence="2">
    <location>
        <begin position="18"/>
        <end position="187"/>
    </location>
</feature>
<name>A0A261GDC2_9BIFI</name>
<evidence type="ECO:0000313" key="3">
    <source>
        <dbReference type="EMBL" id="OZG69410.1"/>
    </source>
</evidence>
<dbReference type="PROSITE" id="PS51257">
    <property type="entry name" value="PROKAR_LIPOPROTEIN"/>
    <property type="match status" value="1"/>
</dbReference>
<dbReference type="Proteomes" id="UP000216057">
    <property type="component" value="Unassembled WGS sequence"/>
</dbReference>
<evidence type="ECO:0008006" key="5">
    <source>
        <dbReference type="Google" id="ProtNLM"/>
    </source>
</evidence>
<dbReference type="AlphaFoldDB" id="A0A261GDC2"/>
<dbReference type="EMBL" id="MWWZ01000004">
    <property type="protein sequence ID" value="OZG69410.1"/>
    <property type="molecule type" value="Genomic_DNA"/>
</dbReference>